<reference evidence="2 3" key="1">
    <citation type="submission" date="2018-08" db="EMBL/GenBank/DDBJ databases">
        <title>Bacillus chawlae sp. nov., Bacillus glennii sp. nov., and Bacillus saganii sp. nov. Isolated from the Vehicle Assembly Building at Kennedy Space Center where the Viking Spacecraft were Assembled.</title>
        <authorList>
            <person name="Seuylemezian A."/>
            <person name="Vaishampayan P."/>
        </authorList>
    </citation>
    <scope>NUCLEOTIDE SEQUENCE [LARGE SCALE GENOMIC DNA]</scope>
    <source>
        <strain evidence="2 3">V47-23a</strain>
    </source>
</reference>
<dbReference type="Pfam" id="PF01047">
    <property type="entry name" value="MarR"/>
    <property type="match status" value="1"/>
</dbReference>
<dbReference type="InterPro" id="IPR036390">
    <property type="entry name" value="WH_DNA-bd_sf"/>
</dbReference>
<sequence length="74" mass="8525">MTYIIRNPQKSPSFFADQMGISKSAISQLINKLESQQFMKRVQLTEDKRSNVLDLAENGINKRMTSFTNNLNDK</sequence>
<dbReference type="Gene3D" id="1.10.10.10">
    <property type="entry name" value="Winged helix-like DNA-binding domain superfamily/Winged helix DNA-binding domain"/>
    <property type="match status" value="1"/>
</dbReference>
<keyword evidence="3" id="KW-1185">Reference proteome</keyword>
<evidence type="ECO:0000259" key="1">
    <source>
        <dbReference type="Pfam" id="PF01047"/>
    </source>
</evidence>
<dbReference type="OrthoDB" id="2355600at2"/>
<evidence type="ECO:0000313" key="3">
    <source>
        <dbReference type="Proteomes" id="UP000264541"/>
    </source>
</evidence>
<dbReference type="InterPro" id="IPR000835">
    <property type="entry name" value="HTH_MarR-typ"/>
</dbReference>
<name>A0A372LUM3_9BACI</name>
<dbReference type="InterPro" id="IPR036388">
    <property type="entry name" value="WH-like_DNA-bd_sf"/>
</dbReference>
<evidence type="ECO:0000313" key="2">
    <source>
        <dbReference type="EMBL" id="RFU71500.1"/>
    </source>
</evidence>
<dbReference type="SUPFAM" id="SSF46785">
    <property type="entry name" value="Winged helix' DNA-binding domain"/>
    <property type="match status" value="1"/>
</dbReference>
<dbReference type="EMBL" id="QVTE01000003">
    <property type="protein sequence ID" value="RFU71500.1"/>
    <property type="molecule type" value="Genomic_DNA"/>
</dbReference>
<proteinExistence type="predicted"/>
<gene>
    <name evidence="2" type="ORF">D0469_01285</name>
</gene>
<accession>A0A372LUM3</accession>
<dbReference type="AlphaFoldDB" id="A0A372LUM3"/>
<feature type="domain" description="HTH marR-type" evidence="1">
    <location>
        <begin position="6"/>
        <end position="50"/>
    </location>
</feature>
<comment type="caution">
    <text evidence="2">The sequence shown here is derived from an EMBL/GenBank/DDBJ whole genome shotgun (WGS) entry which is preliminary data.</text>
</comment>
<protein>
    <submittedName>
        <fullName evidence="2">MarR family transcriptional regulator</fullName>
    </submittedName>
</protein>
<organism evidence="2 3">
    <name type="scientific">Peribacillus saganii</name>
    <dbReference type="NCBI Taxonomy" id="2303992"/>
    <lineage>
        <taxon>Bacteria</taxon>
        <taxon>Bacillati</taxon>
        <taxon>Bacillota</taxon>
        <taxon>Bacilli</taxon>
        <taxon>Bacillales</taxon>
        <taxon>Bacillaceae</taxon>
        <taxon>Peribacillus</taxon>
    </lineage>
</organism>
<dbReference type="Proteomes" id="UP000264541">
    <property type="component" value="Unassembled WGS sequence"/>
</dbReference>
<dbReference type="GO" id="GO:0003700">
    <property type="term" value="F:DNA-binding transcription factor activity"/>
    <property type="evidence" value="ECO:0007669"/>
    <property type="project" value="InterPro"/>
</dbReference>